<evidence type="ECO:0000256" key="1">
    <source>
        <dbReference type="SAM" id="Phobius"/>
    </source>
</evidence>
<gene>
    <name evidence="2" type="ORF">LCGC14_0746620</name>
</gene>
<feature type="transmembrane region" description="Helical" evidence="1">
    <location>
        <begin position="6"/>
        <end position="28"/>
    </location>
</feature>
<keyword evidence="1" id="KW-0812">Transmembrane</keyword>
<organism evidence="2">
    <name type="scientific">marine sediment metagenome</name>
    <dbReference type="NCBI Taxonomy" id="412755"/>
    <lineage>
        <taxon>unclassified sequences</taxon>
        <taxon>metagenomes</taxon>
        <taxon>ecological metagenomes</taxon>
    </lineage>
</organism>
<name>A0A0F9QQ34_9ZZZZ</name>
<reference evidence="2" key="1">
    <citation type="journal article" date="2015" name="Nature">
        <title>Complex archaea that bridge the gap between prokaryotes and eukaryotes.</title>
        <authorList>
            <person name="Spang A."/>
            <person name="Saw J.H."/>
            <person name="Jorgensen S.L."/>
            <person name="Zaremba-Niedzwiedzka K."/>
            <person name="Martijn J."/>
            <person name="Lind A.E."/>
            <person name="van Eijk R."/>
            <person name="Schleper C."/>
            <person name="Guy L."/>
            <person name="Ettema T.J."/>
        </authorList>
    </citation>
    <scope>NUCLEOTIDE SEQUENCE</scope>
</reference>
<sequence length="76" mass="9376">MEVLVPYIIPIFLAVFCGGLLLSAWLYIRLRMRWHEKGILNFNYDGHDPKQNPERKTILDYYRQEREYDRRMKEQK</sequence>
<protein>
    <submittedName>
        <fullName evidence="2">Uncharacterized protein</fullName>
    </submittedName>
</protein>
<dbReference type="AlphaFoldDB" id="A0A0F9QQ34"/>
<keyword evidence="1" id="KW-1133">Transmembrane helix</keyword>
<keyword evidence="1" id="KW-0472">Membrane</keyword>
<dbReference type="EMBL" id="LAZR01001781">
    <property type="protein sequence ID" value="KKN39142.1"/>
    <property type="molecule type" value="Genomic_DNA"/>
</dbReference>
<accession>A0A0F9QQ34</accession>
<proteinExistence type="predicted"/>
<evidence type="ECO:0000313" key="2">
    <source>
        <dbReference type="EMBL" id="KKN39142.1"/>
    </source>
</evidence>
<comment type="caution">
    <text evidence="2">The sequence shown here is derived from an EMBL/GenBank/DDBJ whole genome shotgun (WGS) entry which is preliminary data.</text>
</comment>